<dbReference type="Pfam" id="PF07735">
    <property type="entry name" value="FBA_2"/>
    <property type="match status" value="1"/>
</dbReference>
<accession>E3MH39</accession>
<proteinExistence type="predicted"/>
<dbReference type="HOGENOM" id="CLU_028840_3_1_1"/>
<dbReference type="Proteomes" id="UP000008281">
    <property type="component" value="Unassembled WGS sequence"/>
</dbReference>
<feature type="domain" description="F-box" evidence="1">
    <location>
        <begin position="5"/>
        <end position="51"/>
    </location>
</feature>
<gene>
    <name evidence="2" type="ORF">CRE_23510</name>
</gene>
<dbReference type="InterPro" id="IPR053222">
    <property type="entry name" value="Zygotic_Embryogenesis-Asso"/>
</dbReference>
<dbReference type="PANTHER" id="PTHR22899:SF1">
    <property type="entry name" value="F-BOX ASSOCIATED DOMAIN-CONTAINING PROTEIN"/>
    <property type="match status" value="1"/>
</dbReference>
<evidence type="ECO:0000259" key="1">
    <source>
        <dbReference type="PROSITE" id="PS50181"/>
    </source>
</evidence>
<protein>
    <recommendedName>
        <fullName evidence="1">F-box domain-containing protein</fullName>
    </recommendedName>
</protein>
<dbReference type="AlphaFoldDB" id="E3MH39"/>
<evidence type="ECO:0000313" key="3">
    <source>
        <dbReference type="Proteomes" id="UP000008281"/>
    </source>
</evidence>
<dbReference type="EMBL" id="DS268444">
    <property type="protein sequence ID" value="EFP01809.1"/>
    <property type="molecule type" value="Genomic_DNA"/>
</dbReference>
<name>E3MH39_CAERE</name>
<dbReference type="PANTHER" id="PTHR22899">
    <property type="entry name" value="CYCLIN-RELATED F-BOX FAMILY"/>
    <property type="match status" value="1"/>
</dbReference>
<dbReference type="InParanoid" id="E3MH39"/>
<keyword evidence="3" id="KW-1185">Reference proteome</keyword>
<dbReference type="PROSITE" id="PS50181">
    <property type="entry name" value="FBOX"/>
    <property type="match status" value="1"/>
</dbReference>
<dbReference type="InterPro" id="IPR012885">
    <property type="entry name" value="F-box_Sdz-33"/>
</dbReference>
<evidence type="ECO:0000313" key="2">
    <source>
        <dbReference type="EMBL" id="EFP01809.1"/>
    </source>
</evidence>
<reference evidence="2" key="1">
    <citation type="submission" date="2007-07" db="EMBL/GenBank/DDBJ databases">
        <title>PCAP assembly of the Caenorhabditis remanei genome.</title>
        <authorList>
            <consortium name="The Caenorhabditis remanei Sequencing Consortium"/>
            <person name="Wilson R.K."/>
        </authorList>
    </citation>
    <scope>NUCLEOTIDE SEQUENCE [LARGE SCALE GENOMIC DNA]</scope>
    <source>
        <strain evidence="2">PB4641</strain>
    </source>
</reference>
<dbReference type="OrthoDB" id="5910664at2759"/>
<organism evidence="3">
    <name type="scientific">Caenorhabditis remanei</name>
    <name type="common">Caenorhabditis vulgaris</name>
    <dbReference type="NCBI Taxonomy" id="31234"/>
    <lineage>
        <taxon>Eukaryota</taxon>
        <taxon>Metazoa</taxon>
        <taxon>Ecdysozoa</taxon>
        <taxon>Nematoda</taxon>
        <taxon>Chromadorea</taxon>
        <taxon>Rhabditida</taxon>
        <taxon>Rhabditina</taxon>
        <taxon>Rhabditomorpha</taxon>
        <taxon>Rhabditoidea</taxon>
        <taxon>Rhabditidae</taxon>
        <taxon>Peloderinae</taxon>
        <taxon>Caenorhabditis</taxon>
    </lineage>
</organism>
<sequence length="360" mass="42274">MTTKLIPLLVLPYLVYAKIFRYMNPYHQISISLLSKRAKAIVKTVNTKAELITCQIGIEITIRAVWTNSTSTITRIYLRSAQDKSFSRNLDDCEIEHVDFQRFEGRNLDIAESQKWRNVSWRVKDWVDHFRDVVNKTEEFDILRFGEGSHRYDVKSVREIIGRFQQLTFNESCPEESFHQNVLVSFLPVTKQLVLTRDPHDNEIFETVLRKKFDSLEIGSRNIFHCTLNDLLKMRSRCIILNRALSTDFIEGIKGNLNQFLKLWIQNKANRNLEYMKIVSNEQILRSILEGINYQRFAGVKEQRTFIHSKNVFSMGSTRAKVNYKKFQGGLDIRRCDGKVGTLHFDRRGNCSIIQFFVWN</sequence>
<dbReference type="InterPro" id="IPR001810">
    <property type="entry name" value="F-box_dom"/>
</dbReference>
<dbReference type="Pfam" id="PF00646">
    <property type="entry name" value="F-box"/>
    <property type="match status" value="1"/>
</dbReference>